<reference evidence="4" key="1">
    <citation type="journal article" date="2019" name="Int. J. Syst. Evol. Microbiol.">
        <title>The Global Catalogue of Microorganisms (GCM) 10K type strain sequencing project: providing services to taxonomists for standard genome sequencing and annotation.</title>
        <authorList>
            <consortium name="The Broad Institute Genomics Platform"/>
            <consortium name="The Broad Institute Genome Sequencing Center for Infectious Disease"/>
            <person name="Wu L."/>
            <person name="Ma J."/>
        </authorList>
    </citation>
    <scope>NUCLEOTIDE SEQUENCE [LARGE SCALE GENOMIC DNA]</scope>
    <source>
        <strain evidence="4">CCUG 56607</strain>
    </source>
</reference>
<evidence type="ECO:0000313" key="3">
    <source>
        <dbReference type="EMBL" id="MFD1019146.1"/>
    </source>
</evidence>
<dbReference type="SUPFAM" id="SSF56300">
    <property type="entry name" value="Metallo-dependent phosphatases"/>
    <property type="match status" value="1"/>
</dbReference>
<evidence type="ECO:0000256" key="1">
    <source>
        <dbReference type="ARBA" id="ARBA00005662"/>
    </source>
</evidence>
<keyword evidence="4" id="KW-1185">Reference proteome</keyword>
<dbReference type="Gene3D" id="3.60.21.10">
    <property type="match status" value="1"/>
</dbReference>
<dbReference type="PANTHER" id="PTHR33393">
    <property type="entry name" value="POLYGLUTAMINE SYNTHESIS ACCESSORY PROTEIN RV0574C-RELATED"/>
    <property type="match status" value="1"/>
</dbReference>
<comment type="similarity">
    <text evidence="1">Belongs to the CapA family.</text>
</comment>
<organism evidence="3 4">
    <name type="scientific">Thalassobacillus hwangdonensis</name>
    <dbReference type="NCBI Taxonomy" id="546108"/>
    <lineage>
        <taxon>Bacteria</taxon>
        <taxon>Bacillati</taxon>
        <taxon>Bacillota</taxon>
        <taxon>Bacilli</taxon>
        <taxon>Bacillales</taxon>
        <taxon>Bacillaceae</taxon>
        <taxon>Thalassobacillus</taxon>
    </lineage>
</organism>
<dbReference type="RefSeq" id="WP_386058513.1">
    <property type="nucleotide sequence ID" value="NZ_JBHTKL010000002.1"/>
</dbReference>
<sequence length="378" mass="42418">MKNICYMMFIFLFVLTACNNEEETRFAQHHASSDVSISEKEQIITKQRITLSAIGDMLIHDGVYHDAQTANGYDFKPMLELVKPYLEETTLSIANQETMIGGAEIGLSSYPSFNSPYEVGDALKDAGVDIVSIANNHTLDRGEKAIQNAIAHWNAIDMVYTGAYQSDQDSEQLRIVEKEGMRVAFLSYTYGTNGIPVPAGKDYLVNLIDPVKMKADIAEAEEQADVTVVSMHFGAEYQRLPNESQKELAQVIADAGGDVVIGHHPHVLQPMEMLKGKNGNETFVVYSLGNFLSSQNELYRRLGGILQIEIEKVSGPVDEVVSIKNPKFIPTFVYYERHRNYKVVPMHQLEPGMLANGEKLHEEIKQHMSQWMPELKFP</sequence>
<dbReference type="Proteomes" id="UP001596990">
    <property type="component" value="Unassembled WGS sequence"/>
</dbReference>
<accession>A0ABW3L192</accession>
<dbReference type="InterPro" id="IPR029052">
    <property type="entry name" value="Metallo-depent_PP-like"/>
</dbReference>
<dbReference type="SMART" id="SM00854">
    <property type="entry name" value="PGA_cap"/>
    <property type="match status" value="1"/>
</dbReference>
<dbReference type="InterPro" id="IPR019079">
    <property type="entry name" value="Capsule_synth_CapA"/>
</dbReference>
<comment type="caution">
    <text evidence="3">The sequence shown here is derived from an EMBL/GenBank/DDBJ whole genome shotgun (WGS) entry which is preliminary data.</text>
</comment>
<dbReference type="CDD" id="cd07381">
    <property type="entry name" value="MPP_CapA"/>
    <property type="match status" value="1"/>
</dbReference>
<dbReference type="InterPro" id="IPR052169">
    <property type="entry name" value="CW_Biosynth-Accessory"/>
</dbReference>
<dbReference type="PROSITE" id="PS51257">
    <property type="entry name" value="PROKAR_LIPOPROTEIN"/>
    <property type="match status" value="1"/>
</dbReference>
<name>A0ABW3L192_9BACI</name>
<gene>
    <name evidence="3" type="ORF">ACFQ2J_08070</name>
</gene>
<dbReference type="PANTHER" id="PTHR33393:SF12">
    <property type="entry name" value="CAPSULE BIOSYNTHESIS PROTEIN CAPA"/>
    <property type="match status" value="1"/>
</dbReference>
<protein>
    <submittedName>
        <fullName evidence="3">CapA family protein</fullName>
    </submittedName>
</protein>
<evidence type="ECO:0000313" key="4">
    <source>
        <dbReference type="Proteomes" id="UP001596990"/>
    </source>
</evidence>
<evidence type="ECO:0000259" key="2">
    <source>
        <dbReference type="SMART" id="SM00854"/>
    </source>
</evidence>
<feature type="domain" description="Capsule synthesis protein CapA" evidence="2">
    <location>
        <begin position="50"/>
        <end position="295"/>
    </location>
</feature>
<proteinExistence type="inferred from homology"/>
<dbReference type="Pfam" id="PF09587">
    <property type="entry name" value="PGA_cap"/>
    <property type="match status" value="1"/>
</dbReference>
<dbReference type="EMBL" id="JBHTKL010000002">
    <property type="protein sequence ID" value="MFD1019146.1"/>
    <property type="molecule type" value="Genomic_DNA"/>
</dbReference>